<dbReference type="AlphaFoldDB" id="A0A6G7Y433"/>
<dbReference type="Gene3D" id="3.40.630.30">
    <property type="match status" value="1"/>
</dbReference>
<protein>
    <submittedName>
        <fullName evidence="2">GNAT family N-acetyltransferase</fullName>
    </submittedName>
</protein>
<dbReference type="InterPro" id="IPR016181">
    <property type="entry name" value="Acyl_CoA_acyltransferase"/>
</dbReference>
<dbReference type="Proteomes" id="UP000501058">
    <property type="component" value="Chromosome"/>
</dbReference>
<evidence type="ECO:0000313" key="3">
    <source>
        <dbReference type="Proteomes" id="UP000501058"/>
    </source>
</evidence>
<dbReference type="PANTHER" id="PTHR43072">
    <property type="entry name" value="N-ACETYLTRANSFERASE"/>
    <property type="match status" value="1"/>
</dbReference>
<keyword evidence="2" id="KW-0808">Transferase</keyword>
<name>A0A6G7Y433_9ACTN</name>
<dbReference type="EMBL" id="CP049865">
    <property type="protein sequence ID" value="QIK71391.1"/>
    <property type="molecule type" value="Genomic_DNA"/>
</dbReference>
<evidence type="ECO:0000259" key="1">
    <source>
        <dbReference type="PROSITE" id="PS51186"/>
    </source>
</evidence>
<reference evidence="2 3" key="1">
    <citation type="submission" date="2020-03" db="EMBL/GenBank/DDBJ databases">
        <title>Propioniciclava sp. nov., isolated from Hydrophilus acuminatus.</title>
        <authorList>
            <person name="Hyun D.-W."/>
            <person name="Bae J.-W."/>
        </authorList>
    </citation>
    <scope>NUCLEOTIDE SEQUENCE [LARGE SCALE GENOMIC DNA]</scope>
    <source>
        <strain evidence="2 3">HDW11</strain>
    </source>
</reference>
<gene>
    <name evidence="2" type="ORF">G7070_02675</name>
</gene>
<dbReference type="KEGG" id="prv:G7070_02675"/>
<dbReference type="Pfam" id="PF00583">
    <property type="entry name" value="Acetyltransf_1"/>
    <property type="match status" value="1"/>
</dbReference>
<dbReference type="PROSITE" id="PS51186">
    <property type="entry name" value="GNAT"/>
    <property type="match status" value="1"/>
</dbReference>
<proteinExistence type="predicted"/>
<keyword evidence="3" id="KW-1185">Reference proteome</keyword>
<dbReference type="InterPro" id="IPR000182">
    <property type="entry name" value="GNAT_dom"/>
</dbReference>
<accession>A0A6G7Y433</accession>
<dbReference type="SUPFAM" id="SSF55729">
    <property type="entry name" value="Acyl-CoA N-acyltransferases (Nat)"/>
    <property type="match status" value="1"/>
</dbReference>
<organism evidence="2 3">
    <name type="scientific">Propioniciclava coleopterorum</name>
    <dbReference type="NCBI Taxonomy" id="2714937"/>
    <lineage>
        <taxon>Bacteria</taxon>
        <taxon>Bacillati</taxon>
        <taxon>Actinomycetota</taxon>
        <taxon>Actinomycetes</taxon>
        <taxon>Propionibacteriales</taxon>
        <taxon>Propionibacteriaceae</taxon>
        <taxon>Propioniciclava</taxon>
    </lineage>
</organism>
<dbReference type="RefSeq" id="WP_166231775.1">
    <property type="nucleotide sequence ID" value="NZ_CP049865.1"/>
</dbReference>
<dbReference type="CDD" id="cd04301">
    <property type="entry name" value="NAT_SF"/>
    <property type="match status" value="1"/>
</dbReference>
<sequence>MSPLAARPEDAAAIAALEDAFPTGRWSEHAWSEEIGSPRACVLIEPGATGPAGVIAFSVAGDTADLNRVIVAPDARRAGVARRLVLAGLTWAAEAGASQVMLEVEADNAAARALYDHVGFVALATRANYYGPGRDALVMALPLGGAA</sequence>
<feature type="domain" description="N-acetyltransferase" evidence="1">
    <location>
        <begin position="1"/>
        <end position="144"/>
    </location>
</feature>
<dbReference type="GO" id="GO:0016747">
    <property type="term" value="F:acyltransferase activity, transferring groups other than amino-acyl groups"/>
    <property type="evidence" value="ECO:0007669"/>
    <property type="project" value="InterPro"/>
</dbReference>
<evidence type="ECO:0000313" key="2">
    <source>
        <dbReference type="EMBL" id="QIK71391.1"/>
    </source>
</evidence>